<keyword evidence="2" id="KW-0645">Protease</keyword>
<proteinExistence type="inferred from homology"/>
<sequence>MTGTSRALRRLALLLPLTLLASQGLTAQGSAHGGDVRVAVVPNPDAQQYPRPESLQAEDETPWIYEGSDVPRDEEWAFGKLENGLRYGVRENGVPPGQVSIRVRIDAGSLYEDDDELGYAHLLEHMLFRESQYLGVAEAIPRWQKLGATFGSDTNAETSATHTVYKLDLPNVTPAKFEESMKLISGMVRAPVLSDANVDAEVPIVLAEKRERGGVAERIYEARTRTLFAGQRLADRITIGTEETLTSATGASVQNFYDRWYRPENTVISVVGDLDPMLLASMVEKYFSGWEVEGEPVAAPDFGDPVAPAGADPANPVGEVAVIAEPNVQRFLTLAYLRPWRQVNDTIVYNEGRLQEQLALQLINRRLEARARSGGSFVQAGAGEIKLSRSTHMTVVQVAPLGNDWEAALQDARAVISDALTNPPTREEMDRELAEMEVAYTDLVEQRSVLPAARFADELVNAVDIRETIAAPETFLMVFNSMRAKATPESVLQETRELFTGDVIRAVYITPDAGDATEQGVRTELLEDVDAAGNARLAAQTVSFDDLPPIGEPGEIVSRGSHGIGEVERITFDNGVTALLLANEYEPGRTYVKVRFGKGYLAFEPEDAAYISLGQQALFAAGLGELGQEELDRLRTGRKLSWQLEIGDGTFSFFSETRRQDLADQLYLFAAKLNMPHWDPNPITRAKALASLGYEQYSASPGSVVSRDLNYYLYDQNPVFRTPTPEMLEAADVEGFREVWQPILEQGPVEILIFGDFDREEAVEDLRRTFGALPDRKPIPQEVLAREYALGDPGETVVRYHNGEENQAAAVIAWPAGAGRGGMRTSRQLAILTEVISNRLLDAMREKFGASYSPSVRMDWPTDVESGGSILAFAQMQPKDVPVFFAEADRIAADLTKNPPTAEELQRAAEPLRSYYERLSSGNYFFMSELEGSTTDMRRMQALRGFLQDFQQPSSERMLTLAQLYLADPAWRMAVLPEGQELATQLPPGGAAAGR</sequence>
<evidence type="ECO:0000256" key="5">
    <source>
        <dbReference type="ARBA" id="ARBA00023049"/>
    </source>
</evidence>
<keyword evidence="4" id="KW-0862">Zinc</keyword>
<evidence type="ECO:0000256" key="3">
    <source>
        <dbReference type="ARBA" id="ARBA00022801"/>
    </source>
</evidence>
<dbReference type="Proteomes" id="UP000824321">
    <property type="component" value="Chromosome"/>
</dbReference>
<feature type="domain" description="Peptidase M16 C-terminal" evidence="8">
    <location>
        <begin position="749"/>
        <end position="910"/>
    </location>
</feature>
<name>A0ABX9A175_9SPHN</name>
<evidence type="ECO:0000259" key="7">
    <source>
        <dbReference type="Pfam" id="PF00675"/>
    </source>
</evidence>
<evidence type="ECO:0000256" key="2">
    <source>
        <dbReference type="ARBA" id="ARBA00022670"/>
    </source>
</evidence>
<gene>
    <name evidence="9" type="ORF">K3136_13155</name>
</gene>
<dbReference type="Pfam" id="PF05193">
    <property type="entry name" value="Peptidase_M16_C"/>
    <property type="match status" value="2"/>
</dbReference>
<keyword evidence="3" id="KW-0378">Hydrolase</keyword>
<keyword evidence="5" id="KW-0482">Metalloprotease</keyword>
<dbReference type="RefSeq" id="WP_221430745.1">
    <property type="nucleotide sequence ID" value="NZ_CP081294.1"/>
</dbReference>
<dbReference type="InterPro" id="IPR050626">
    <property type="entry name" value="Peptidase_M16"/>
</dbReference>
<evidence type="ECO:0000313" key="9">
    <source>
        <dbReference type="EMBL" id="QZD95003.1"/>
    </source>
</evidence>
<feature type="signal peptide" evidence="6">
    <location>
        <begin position="1"/>
        <end position="27"/>
    </location>
</feature>
<feature type="chain" id="PRO_5045934514" evidence="6">
    <location>
        <begin position="28"/>
        <end position="995"/>
    </location>
</feature>
<evidence type="ECO:0000256" key="6">
    <source>
        <dbReference type="SAM" id="SignalP"/>
    </source>
</evidence>
<accession>A0ABX9A175</accession>
<dbReference type="EMBL" id="CP081294">
    <property type="protein sequence ID" value="QZD95003.1"/>
    <property type="molecule type" value="Genomic_DNA"/>
</dbReference>
<dbReference type="InterPro" id="IPR011765">
    <property type="entry name" value="Pept_M16_N"/>
</dbReference>
<keyword evidence="10" id="KW-1185">Reference proteome</keyword>
<reference evidence="9 10" key="1">
    <citation type="submission" date="2021-08" db="EMBL/GenBank/DDBJ databases">
        <title>Comparative Genomics Analysis of the Genus Qipengyuania Reveals Extensive Genetic Diversity and Metabolic Versatility, Including the Description of Fifteen Novel Species.</title>
        <authorList>
            <person name="Liu Y."/>
        </authorList>
    </citation>
    <scope>NUCLEOTIDE SEQUENCE [LARGE SCALE GENOMIC DNA]</scope>
    <source>
        <strain evidence="9 10">1NDH1</strain>
    </source>
</reference>
<organism evidence="9 10">
    <name type="scientific">Qipengyuania gelatinilytica</name>
    <dbReference type="NCBI Taxonomy" id="2867231"/>
    <lineage>
        <taxon>Bacteria</taxon>
        <taxon>Pseudomonadati</taxon>
        <taxon>Pseudomonadota</taxon>
        <taxon>Alphaproteobacteria</taxon>
        <taxon>Sphingomonadales</taxon>
        <taxon>Erythrobacteraceae</taxon>
        <taxon>Qipengyuania</taxon>
    </lineage>
</organism>
<dbReference type="SUPFAM" id="SSF63411">
    <property type="entry name" value="LuxS/MPP-like metallohydrolase"/>
    <property type="match status" value="3"/>
</dbReference>
<protein>
    <submittedName>
        <fullName evidence="9">Insulinase family protein</fullName>
    </submittedName>
</protein>
<keyword evidence="6" id="KW-0732">Signal</keyword>
<evidence type="ECO:0000313" key="10">
    <source>
        <dbReference type="Proteomes" id="UP000824321"/>
    </source>
</evidence>
<dbReference type="PANTHER" id="PTHR43690">
    <property type="entry name" value="NARDILYSIN"/>
    <property type="match status" value="1"/>
</dbReference>
<feature type="domain" description="Peptidase M16 N-terminal" evidence="7">
    <location>
        <begin position="98"/>
        <end position="233"/>
    </location>
</feature>
<feature type="domain" description="Peptidase M16 C-terminal" evidence="8">
    <location>
        <begin position="249"/>
        <end position="434"/>
    </location>
</feature>
<dbReference type="Pfam" id="PF00675">
    <property type="entry name" value="Peptidase_M16"/>
    <property type="match status" value="1"/>
</dbReference>
<dbReference type="InterPro" id="IPR007863">
    <property type="entry name" value="Peptidase_M16_C"/>
</dbReference>
<dbReference type="PANTHER" id="PTHR43690:SF17">
    <property type="entry name" value="PROTEIN YHJJ"/>
    <property type="match status" value="1"/>
</dbReference>
<dbReference type="Gene3D" id="3.30.830.10">
    <property type="entry name" value="Metalloenzyme, LuxS/M16 peptidase-like"/>
    <property type="match status" value="4"/>
</dbReference>
<comment type="similarity">
    <text evidence="1">Belongs to the peptidase M16 family.</text>
</comment>
<evidence type="ECO:0000256" key="1">
    <source>
        <dbReference type="ARBA" id="ARBA00007261"/>
    </source>
</evidence>
<dbReference type="InterPro" id="IPR011249">
    <property type="entry name" value="Metalloenz_LuxS/M16"/>
</dbReference>
<evidence type="ECO:0000256" key="4">
    <source>
        <dbReference type="ARBA" id="ARBA00022833"/>
    </source>
</evidence>
<evidence type="ECO:0000259" key="8">
    <source>
        <dbReference type="Pfam" id="PF05193"/>
    </source>
</evidence>